<comment type="caution">
    <text evidence="4">The sequence shown here is derived from an EMBL/GenBank/DDBJ whole genome shotgun (WGS) entry which is preliminary data.</text>
</comment>
<dbReference type="SUPFAM" id="SSF52540">
    <property type="entry name" value="P-loop containing nucleoside triphosphate hydrolases"/>
    <property type="match status" value="1"/>
</dbReference>
<accession>A0A8K0KEN3</accession>
<sequence length="308" mass="36124">MSIPLEIASVSPELNEEIKSVFSGERNGYYHVGPKKFLLNSKYLRHGAGYYNTELRPDDVWVVTYPRSGTTWTQELVWLVNNGLDYDRALKEKLVERFPFLEISLLLHDDFQKEIIEFNNNDPKCIEEMKKMCEPGFEALKRVKSPRHIKSHFPLALLPPKLVDTCKVIYVARNPKDVAVSYYYQNRLLKFMGFESDFPKFWDLFMRDSVLWAPFWSHIEEAWKLRDHPNMLFLFYEDMKKDLPAAIRQVGTFLKKELTDDQVAKLADHLDIKNFKNNPSMQQIPDAIKGMEREGEQGFVRQGAHNIL</sequence>
<evidence type="ECO:0000256" key="1">
    <source>
        <dbReference type="ARBA" id="ARBA00005771"/>
    </source>
</evidence>
<reference evidence="4" key="2">
    <citation type="submission" date="2017-10" db="EMBL/GenBank/DDBJ databases">
        <title>Ladona fulva Genome sequencing and assembly.</title>
        <authorList>
            <person name="Murali S."/>
            <person name="Richards S."/>
            <person name="Bandaranaike D."/>
            <person name="Bellair M."/>
            <person name="Blankenburg K."/>
            <person name="Chao H."/>
            <person name="Dinh H."/>
            <person name="Doddapaneni H."/>
            <person name="Dugan-Rocha S."/>
            <person name="Elkadiri S."/>
            <person name="Gnanaolivu R."/>
            <person name="Hernandez B."/>
            <person name="Skinner E."/>
            <person name="Javaid M."/>
            <person name="Lee S."/>
            <person name="Li M."/>
            <person name="Ming W."/>
            <person name="Munidasa M."/>
            <person name="Muniz J."/>
            <person name="Nguyen L."/>
            <person name="Hughes D."/>
            <person name="Osuji N."/>
            <person name="Pu L.-L."/>
            <person name="Puazo M."/>
            <person name="Qu C."/>
            <person name="Quiroz J."/>
            <person name="Raj R."/>
            <person name="Weissenberger G."/>
            <person name="Xin Y."/>
            <person name="Zou X."/>
            <person name="Han Y."/>
            <person name="Worley K."/>
            <person name="Muzny D."/>
            <person name="Gibbs R."/>
        </authorList>
    </citation>
    <scope>NUCLEOTIDE SEQUENCE</scope>
    <source>
        <strain evidence="4">Sampled in the wild</strain>
    </source>
</reference>
<reference evidence="4" key="1">
    <citation type="submission" date="2013-04" db="EMBL/GenBank/DDBJ databases">
        <authorList>
            <person name="Qu J."/>
            <person name="Murali S.C."/>
            <person name="Bandaranaike D."/>
            <person name="Bellair M."/>
            <person name="Blankenburg K."/>
            <person name="Chao H."/>
            <person name="Dinh H."/>
            <person name="Doddapaneni H."/>
            <person name="Downs B."/>
            <person name="Dugan-Rocha S."/>
            <person name="Elkadiri S."/>
            <person name="Gnanaolivu R.D."/>
            <person name="Hernandez B."/>
            <person name="Javaid M."/>
            <person name="Jayaseelan J.C."/>
            <person name="Lee S."/>
            <person name="Li M."/>
            <person name="Ming W."/>
            <person name="Munidasa M."/>
            <person name="Muniz J."/>
            <person name="Nguyen L."/>
            <person name="Ongeri F."/>
            <person name="Osuji N."/>
            <person name="Pu L.-L."/>
            <person name="Puazo M."/>
            <person name="Qu C."/>
            <person name="Quiroz J."/>
            <person name="Raj R."/>
            <person name="Weissenberger G."/>
            <person name="Xin Y."/>
            <person name="Zou X."/>
            <person name="Han Y."/>
            <person name="Richards S."/>
            <person name="Worley K."/>
            <person name="Muzny D."/>
            <person name="Gibbs R."/>
        </authorList>
    </citation>
    <scope>NUCLEOTIDE SEQUENCE</scope>
    <source>
        <strain evidence="4">Sampled in the wild</strain>
    </source>
</reference>
<keyword evidence="5" id="KW-1185">Reference proteome</keyword>
<proteinExistence type="inferred from homology"/>
<dbReference type="InterPro" id="IPR027417">
    <property type="entry name" value="P-loop_NTPase"/>
</dbReference>
<dbReference type="Pfam" id="PF00685">
    <property type="entry name" value="Sulfotransfer_1"/>
    <property type="match status" value="1"/>
</dbReference>
<dbReference type="OrthoDB" id="205623at2759"/>
<keyword evidence="2" id="KW-0808">Transferase</keyword>
<protein>
    <recommendedName>
        <fullName evidence="3">Sulfotransferase domain-containing protein</fullName>
    </recommendedName>
</protein>
<gene>
    <name evidence="4" type="ORF">J437_LFUL006882</name>
</gene>
<evidence type="ECO:0000313" key="5">
    <source>
        <dbReference type="Proteomes" id="UP000792457"/>
    </source>
</evidence>
<evidence type="ECO:0000259" key="3">
    <source>
        <dbReference type="Pfam" id="PF00685"/>
    </source>
</evidence>
<dbReference type="Proteomes" id="UP000792457">
    <property type="component" value="Unassembled WGS sequence"/>
</dbReference>
<comment type="similarity">
    <text evidence="1">Belongs to the sulfotransferase 1 family.</text>
</comment>
<dbReference type="GO" id="GO:0008146">
    <property type="term" value="F:sulfotransferase activity"/>
    <property type="evidence" value="ECO:0007669"/>
    <property type="project" value="InterPro"/>
</dbReference>
<dbReference type="PANTHER" id="PTHR11783">
    <property type="entry name" value="SULFOTRANSFERASE SULT"/>
    <property type="match status" value="1"/>
</dbReference>
<organism evidence="4 5">
    <name type="scientific">Ladona fulva</name>
    <name type="common">Scarce chaser dragonfly</name>
    <name type="synonym">Libellula fulva</name>
    <dbReference type="NCBI Taxonomy" id="123851"/>
    <lineage>
        <taxon>Eukaryota</taxon>
        <taxon>Metazoa</taxon>
        <taxon>Ecdysozoa</taxon>
        <taxon>Arthropoda</taxon>
        <taxon>Hexapoda</taxon>
        <taxon>Insecta</taxon>
        <taxon>Pterygota</taxon>
        <taxon>Palaeoptera</taxon>
        <taxon>Odonata</taxon>
        <taxon>Epiprocta</taxon>
        <taxon>Anisoptera</taxon>
        <taxon>Libelluloidea</taxon>
        <taxon>Libellulidae</taxon>
        <taxon>Ladona</taxon>
    </lineage>
</organism>
<feature type="domain" description="Sulfotransferase" evidence="3">
    <location>
        <begin position="57"/>
        <end position="303"/>
    </location>
</feature>
<dbReference type="Gene3D" id="3.40.50.300">
    <property type="entry name" value="P-loop containing nucleotide triphosphate hydrolases"/>
    <property type="match status" value="1"/>
</dbReference>
<dbReference type="EMBL" id="KZ308748">
    <property type="protein sequence ID" value="KAG8233859.1"/>
    <property type="molecule type" value="Genomic_DNA"/>
</dbReference>
<evidence type="ECO:0000256" key="2">
    <source>
        <dbReference type="ARBA" id="ARBA00022679"/>
    </source>
</evidence>
<evidence type="ECO:0000313" key="4">
    <source>
        <dbReference type="EMBL" id="KAG8233859.1"/>
    </source>
</evidence>
<dbReference type="InterPro" id="IPR000863">
    <property type="entry name" value="Sulfotransferase_dom"/>
</dbReference>
<dbReference type="AlphaFoldDB" id="A0A8K0KEN3"/>
<name>A0A8K0KEN3_LADFU</name>